<organism evidence="6 7">
    <name type="scientific">candidate division LCP-89 bacterium B3_LCP</name>
    <dbReference type="NCBI Taxonomy" id="2012998"/>
    <lineage>
        <taxon>Bacteria</taxon>
        <taxon>Pseudomonadati</taxon>
        <taxon>Bacteria division LCP-89</taxon>
    </lineage>
</organism>
<dbReference type="AlphaFoldDB" id="A0A532V0I5"/>
<accession>A0A532V0I5</accession>
<evidence type="ECO:0000313" key="6">
    <source>
        <dbReference type="EMBL" id="TKJ40477.1"/>
    </source>
</evidence>
<dbReference type="PROSITE" id="PS50110">
    <property type="entry name" value="RESPONSE_REGULATORY"/>
    <property type="match status" value="1"/>
</dbReference>
<feature type="domain" description="Response regulatory" evidence="5">
    <location>
        <begin position="483"/>
        <end position="601"/>
    </location>
</feature>
<feature type="transmembrane region" description="Helical" evidence="4">
    <location>
        <begin position="215"/>
        <end position="236"/>
    </location>
</feature>
<evidence type="ECO:0000256" key="3">
    <source>
        <dbReference type="SAM" id="MobiDB-lite"/>
    </source>
</evidence>
<keyword evidence="4" id="KW-1133">Transmembrane helix</keyword>
<evidence type="ECO:0000256" key="4">
    <source>
        <dbReference type="SAM" id="Phobius"/>
    </source>
</evidence>
<evidence type="ECO:0000259" key="5">
    <source>
        <dbReference type="PROSITE" id="PS50110"/>
    </source>
</evidence>
<proteinExistence type="predicted"/>
<feature type="region of interest" description="Disordered" evidence="3">
    <location>
        <begin position="275"/>
        <end position="452"/>
    </location>
</feature>
<dbReference type="CDD" id="cd17574">
    <property type="entry name" value="REC_OmpR"/>
    <property type="match status" value="1"/>
</dbReference>
<dbReference type="SMART" id="SM00448">
    <property type="entry name" value="REC"/>
    <property type="match status" value="1"/>
</dbReference>
<keyword evidence="4" id="KW-0472">Membrane</keyword>
<dbReference type="InterPro" id="IPR050595">
    <property type="entry name" value="Bact_response_regulator"/>
</dbReference>
<feature type="compositionally biased region" description="Basic and acidic residues" evidence="3">
    <location>
        <begin position="388"/>
        <end position="423"/>
    </location>
</feature>
<dbReference type="Proteomes" id="UP000319619">
    <property type="component" value="Unassembled WGS sequence"/>
</dbReference>
<keyword evidence="4" id="KW-0812">Transmembrane</keyword>
<feature type="compositionally biased region" description="Basic and acidic residues" evidence="3">
    <location>
        <begin position="343"/>
        <end position="376"/>
    </location>
</feature>
<sequence>MRKIIRMPEDIRVVPGILLALIIWVSVQAATLQNLRFGITEKRSRLVYQLDNLSPYEIDFDKSTVRITFESLTINYDQLDAAKRNRGGMFADFSYSEQNGKVLFEITASEAFHIRYFELTDPDRLVVDLYPRKPAPVTTTPKIKDKPNYESKQETLAAKPTTSEEVVLDQPADTLQAEEETAMHATESSVPDQEQETPQTPPPDVQSQKGQGAPGWLYIGLPIVIVILLIIGFTALRRAKRDEPKEEAELETEEEWSYSGDRFRKLLQIDRSLEPAEPDVIDEGHEGDGEVVGNPEAEPRSPEEDIERDDKDDKLKEKDDQEEHTESEETVKESTPAEEDISEPAKLEETDEKISEDVEAGDQSREKDIPEQRKPVDSSVEEPETETEEKSAEETSEAAKKPTKDDTTAEPKDTEKTDGDEAPVRIQFFDGEDKPEESVSVKNTADKPPSGRRVVDAGEAILDIDKGAVQWPIHILDGERTGRIMVIDDEVEIVSFLQEYLESENYDVLGLTDGREAIGIFSKWHPDLVITDVVMPGLSGINLVEKIRENHYLDKVIFLSGRTEKDNVAKSFPDELENGQFEFFRKPLSLVQIGGRIRDYFSTAQEILYLNIENPDNFEEILEPLNPHQLVPLQQFLWDKIFEISANILGRRIEPYFITDRMEPPANYMHRMGCQEREDYCIANICFGSNPVCAAGKLRGEIEVMRQILTEFRKEYLESVKDQSENEGDSGNPSSGNDATEPTSPATTPEKETDSPPPRQSLDRPEVIRKR</sequence>
<evidence type="ECO:0000256" key="1">
    <source>
        <dbReference type="ARBA" id="ARBA00022553"/>
    </source>
</evidence>
<name>A0A532V0I5_UNCL8</name>
<dbReference type="InterPro" id="IPR001789">
    <property type="entry name" value="Sig_transdc_resp-reg_receiver"/>
</dbReference>
<comment type="caution">
    <text evidence="6">The sequence shown here is derived from an EMBL/GenBank/DDBJ whole genome shotgun (WGS) entry which is preliminary data.</text>
</comment>
<dbReference type="SUPFAM" id="SSF52172">
    <property type="entry name" value="CheY-like"/>
    <property type="match status" value="1"/>
</dbReference>
<feature type="compositionally biased region" description="Basic and acidic residues" evidence="3">
    <location>
        <begin position="297"/>
        <end position="321"/>
    </location>
</feature>
<feature type="region of interest" description="Disordered" evidence="3">
    <location>
        <begin position="238"/>
        <end position="258"/>
    </location>
</feature>
<feature type="region of interest" description="Disordered" evidence="3">
    <location>
        <begin position="719"/>
        <end position="771"/>
    </location>
</feature>
<keyword evidence="1 2" id="KW-0597">Phosphoprotein</keyword>
<feature type="compositionally biased region" description="Acidic residues" evidence="3">
    <location>
        <begin position="245"/>
        <end position="256"/>
    </location>
</feature>
<feature type="compositionally biased region" description="Basic and acidic residues" evidence="3">
    <location>
        <begin position="142"/>
        <end position="153"/>
    </location>
</feature>
<dbReference type="PANTHER" id="PTHR44591:SF3">
    <property type="entry name" value="RESPONSE REGULATORY DOMAIN-CONTAINING PROTEIN"/>
    <property type="match status" value="1"/>
</dbReference>
<dbReference type="InterPro" id="IPR011006">
    <property type="entry name" value="CheY-like_superfamily"/>
</dbReference>
<feature type="compositionally biased region" description="Basic and acidic residues" evidence="3">
    <location>
        <begin position="761"/>
        <end position="771"/>
    </location>
</feature>
<protein>
    <recommendedName>
        <fullName evidence="5">Response regulatory domain-containing protein</fullName>
    </recommendedName>
</protein>
<evidence type="ECO:0000256" key="2">
    <source>
        <dbReference type="PROSITE-ProRule" id="PRU00169"/>
    </source>
</evidence>
<dbReference type="EMBL" id="NJBN01000005">
    <property type="protein sequence ID" value="TKJ40477.1"/>
    <property type="molecule type" value="Genomic_DNA"/>
</dbReference>
<gene>
    <name evidence="6" type="ORF">CEE37_09190</name>
</gene>
<evidence type="ECO:0000313" key="7">
    <source>
        <dbReference type="Proteomes" id="UP000319619"/>
    </source>
</evidence>
<reference evidence="6 7" key="1">
    <citation type="submission" date="2017-06" db="EMBL/GenBank/DDBJ databases">
        <title>Novel microbial phyla capable of carbon fixation and sulfur reduction in deep-sea sediments.</title>
        <authorList>
            <person name="Huang J."/>
            <person name="Baker B."/>
            <person name="Wang Y."/>
        </authorList>
    </citation>
    <scope>NUCLEOTIDE SEQUENCE [LARGE SCALE GENOMIC DNA]</scope>
    <source>
        <strain evidence="6">B3_LCP</strain>
    </source>
</reference>
<dbReference type="GO" id="GO:0000160">
    <property type="term" value="P:phosphorelay signal transduction system"/>
    <property type="evidence" value="ECO:0007669"/>
    <property type="project" value="InterPro"/>
</dbReference>
<feature type="region of interest" description="Disordered" evidence="3">
    <location>
        <begin position="136"/>
        <end position="211"/>
    </location>
</feature>
<feature type="compositionally biased region" description="Polar residues" evidence="3">
    <location>
        <begin position="729"/>
        <end position="738"/>
    </location>
</feature>
<feature type="modified residue" description="4-aspartylphosphate" evidence="2">
    <location>
        <position position="532"/>
    </location>
</feature>
<dbReference type="PANTHER" id="PTHR44591">
    <property type="entry name" value="STRESS RESPONSE REGULATOR PROTEIN 1"/>
    <property type="match status" value="1"/>
</dbReference>
<dbReference type="Gene3D" id="3.40.50.2300">
    <property type="match status" value="1"/>
</dbReference>
<dbReference type="Pfam" id="PF00072">
    <property type="entry name" value="Response_reg"/>
    <property type="match status" value="1"/>
</dbReference>